<dbReference type="Pfam" id="PF01037">
    <property type="entry name" value="AsnC_trans_reg"/>
    <property type="match status" value="1"/>
</dbReference>
<dbReference type="RefSeq" id="WP_123664799.1">
    <property type="nucleotide sequence ID" value="NZ_RJKE01000001.1"/>
</dbReference>
<evidence type="ECO:0000256" key="2">
    <source>
        <dbReference type="ARBA" id="ARBA00023125"/>
    </source>
</evidence>
<sequence length="159" mass="17641">MAAGLDEIDRRLLDELQHDADRTNAELAGLVGLSPTATLHRIRKLKESGVIRRIRADLDPALVGFPLKVYVTISLARHTPKFERTFYEALRAVPEVITADVIAGETDMVIVIAARDVPDLQRILLKLSLHGAQRITTFLHLEEIKPSAPLPVLRAPDET</sequence>
<dbReference type="PANTHER" id="PTHR30154">
    <property type="entry name" value="LEUCINE-RESPONSIVE REGULATORY PROTEIN"/>
    <property type="match status" value="1"/>
</dbReference>
<dbReference type="SMART" id="SM00344">
    <property type="entry name" value="HTH_ASNC"/>
    <property type="match status" value="1"/>
</dbReference>
<dbReference type="OrthoDB" id="9809462at2"/>
<dbReference type="CDD" id="cd00090">
    <property type="entry name" value="HTH_ARSR"/>
    <property type="match status" value="1"/>
</dbReference>
<dbReference type="PROSITE" id="PS00519">
    <property type="entry name" value="HTH_ASNC_1"/>
    <property type="match status" value="1"/>
</dbReference>
<dbReference type="Gene3D" id="1.10.10.10">
    <property type="entry name" value="Winged helix-like DNA-binding domain superfamily/Winged helix DNA-binding domain"/>
    <property type="match status" value="1"/>
</dbReference>
<dbReference type="GO" id="GO:0043565">
    <property type="term" value="F:sequence-specific DNA binding"/>
    <property type="evidence" value="ECO:0007669"/>
    <property type="project" value="InterPro"/>
</dbReference>
<dbReference type="GO" id="GO:0043200">
    <property type="term" value="P:response to amino acid"/>
    <property type="evidence" value="ECO:0007669"/>
    <property type="project" value="TreeGrafter"/>
</dbReference>
<dbReference type="PANTHER" id="PTHR30154:SF34">
    <property type="entry name" value="TRANSCRIPTIONAL REGULATOR AZLB"/>
    <property type="match status" value="1"/>
</dbReference>
<protein>
    <submittedName>
        <fullName evidence="5">AsnC family transcriptional regulator</fullName>
    </submittedName>
</protein>
<dbReference type="AlphaFoldDB" id="A0A3N1CVK9"/>
<dbReference type="InterPro" id="IPR036390">
    <property type="entry name" value="WH_DNA-bd_sf"/>
</dbReference>
<dbReference type="EMBL" id="RJKE01000001">
    <property type="protein sequence ID" value="ROO85274.1"/>
    <property type="molecule type" value="Genomic_DNA"/>
</dbReference>
<name>A0A3N1CVK9_9ACTN</name>
<accession>A0A3N1CVK9</accession>
<dbReference type="GO" id="GO:0005829">
    <property type="term" value="C:cytosol"/>
    <property type="evidence" value="ECO:0007669"/>
    <property type="project" value="TreeGrafter"/>
</dbReference>
<dbReference type="InterPro" id="IPR011991">
    <property type="entry name" value="ArsR-like_HTH"/>
</dbReference>
<dbReference type="Proteomes" id="UP000272400">
    <property type="component" value="Unassembled WGS sequence"/>
</dbReference>
<evidence type="ECO:0000313" key="5">
    <source>
        <dbReference type="EMBL" id="ROO85274.1"/>
    </source>
</evidence>
<dbReference type="InterPro" id="IPR019885">
    <property type="entry name" value="Tscrpt_reg_HTH_AsnC-type_CS"/>
</dbReference>
<dbReference type="InterPro" id="IPR019888">
    <property type="entry name" value="Tscrpt_reg_AsnC-like"/>
</dbReference>
<dbReference type="InterPro" id="IPR000485">
    <property type="entry name" value="AsnC-type_HTH_dom"/>
</dbReference>
<dbReference type="SUPFAM" id="SSF46785">
    <property type="entry name" value="Winged helix' DNA-binding domain"/>
    <property type="match status" value="1"/>
</dbReference>
<dbReference type="PROSITE" id="PS50956">
    <property type="entry name" value="HTH_ASNC_2"/>
    <property type="match status" value="1"/>
</dbReference>
<keyword evidence="6" id="KW-1185">Reference proteome</keyword>
<comment type="caution">
    <text evidence="5">The sequence shown here is derived from an EMBL/GenBank/DDBJ whole genome shotgun (WGS) entry which is preliminary data.</text>
</comment>
<organism evidence="5 6">
    <name type="scientific">Actinocorallia herbida</name>
    <dbReference type="NCBI Taxonomy" id="58109"/>
    <lineage>
        <taxon>Bacteria</taxon>
        <taxon>Bacillati</taxon>
        <taxon>Actinomycetota</taxon>
        <taxon>Actinomycetes</taxon>
        <taxon>Streptosporangiales</taxon>
        <taxon>Thermomonosporaceae</taxon>
        <taxon>Actinocorallia</taxon>
    </lineage>
</organism>
<dbReference type="Gene3D" id="3.30.70.920">
    <property type="match status" value="1"/>
</dbReference>
<evidence type="ECO:0000259" key="4">
    <source>
        <dbReference type="PROSITE" id="PS50956"/>
    </source>
</evidence>
<reference evidence="5 6" key="1">
    <citation type="submission" date="2018-11" db="EMBL/GenBank/DDBJ databases">
        <title>Sequencing the genomes of 1000 actinobacteria strains.</title>
        <authorList>
            <person name="Klenk H.-P."/>
        </authorList>
    </citation>
    <scope>NUCLEOTIDE SEQUENCE [LARGE SCALE GENOMIC DNA]</scope>
    <source>
        <strain evidence="5 6">DSM 44254</strain>
    </source>
</reference>
<dbReference type="InterPro" id="IPR011008">
    <property type="entry name" value="Dimeric_a/b-barrel"/>
</dbReference>
<evidence type="ECO:0000256" key="1">
    <source>
        <dbReference type="ARBA" id="ARBA00023015"/>
    </source>
</evidence>
<dbReference type="PRINTS" id="PR00033">
    <property type="entry name" value="HTHASNC"/>
</dbReference>
<keyword evidence="3" id="KW-0804">Transcription</keyword>
<gene>
    <name evidence="5" type="ORF">EDD29_2816</name>
</gene>
<evidence type="ECO:0000313" key="6">
    <source>
        <dbReference type="Proteomes" id="UP000272400"/>
    </source>
</evidence>
<dbReference type="SUPFAM" id="SSF54909">
    <property type="entry name" value="Dimeric alpha+beta barrel"/>
    <property type="match status" value="1"/>
</dbReference>
<keyword evidence="1" id="KW-0805">Transcription regulation</keyword>
<keyword evidence="2" id="KW-0238">DNA-binding</keyword>
<dbReference type="InterPro" id="IPR019887">
    <property type="entry name" value="Tscrpt_reg_AsnC/Lrp_C"/>
</dbReference>
<dbReference type="Pfam" id="PF13412">
    <property type="entry name" value="HTH_24"/>
    <property type="match status" value="1"/>
</dbReference>
<proteinExistence type="predicted"/>
<feature type="domain" description="HTH asnC-type" evidence="4">
    <location>
        <begin position="5"/>
        <end position="66"/>
    </location>
</feature>
<dbReference type="InterPro" id="IPR036388">
    <property type="entry name" value="WH-like_DNA-bd_sf"/>
</dbReference>
<evidence type="ECO:0000256" key="3">
    <source>
        <dbReference type="ARBA" id="ARBA00023163"/>
    </source>
</evidence>